<evidence type="ECO:0000256" key="1">
    <source>
        <dbReference type="SAM" id="SignalP"/>
    </source>
</evidence>
<sequence>MRNIALLALSTTLSTAAAATVSGSQTTPLTVNVKNVCITAYTTPGWNGAAGLGRTWDKIDLGTISAISNTVTADKLVMAVDCNYDTALKIITPTSVTMTRADKKYTFNITTNPWSATNPMSMSFSTAGSYEAGMLGGKYEYYEVKASFKMGGAGQNPNVAWTIPGGTYTGDMVVKFEYNE</sequence>
<dbReference type="RefSeq" id="WP_046843937.1">
    <property type="nucleotide sequence ID" value="NZ_CP011389.1"/>
</dbReference>
<accession>A0A0F7JPX2</accession>
<dbReference type="EMBL" id="CP011389">
    <property type="protein sequence ID" value="AKH17369.1"/>
    <property type="molecule type" value="Genomic_DNA"/>
</dbReference>
<reference evidence="2 3" key="1">
    <citation type="submission" date="2015-01" db="EMBL/GenBank/DDBJ databases">
        <title>Deinococcus soli/N5/whole genome sequencing.</title>
        <authorList>
            <person name="Kim M.K."/>
            <person name="Srinivasan S."/>
            <person name="Lee J.-J."/>
        </authorList>
    </citation>
    <scope>NUCLEOTIDE SEQUENCE [LARGE SCALE GENOMIC DNA]</scope>
    <source>
        <strain evidence="2 3">N5</strain>
    </source>
</reference>
<protein>
    <submittedName>
        <fullName evidence="2">Uncharacterized protein</fullName>
    </submittedName>
</protein>
<feature type="signal peptide" evidence="1">
    <location>
        <begin position="1"/>
        <end position="18"/>
    </location>
</feature>
<dbReference type="OrthoDB" id="68658at2"/>
<keyword evidence="1" id="KW-0732">Signal</keyword>
<dbReference type="PATRIC" id="fig|1309411.5.peg.2102"/>
<dbReference type="Proteomes" id="UP000034024">
    <property type="component" value="Chromosome"/>
</dbReference>
<dbReference type="AlphaFoldDB" id="A0A0F7JPX2"/>
<evidence type="ECO:0000313" key="2">
    <source>
        <dbReference type="EMBL" id="AKH17369.1"/>
    </source>
</evidence>
<dbReference type="KEGG" id="dch:SY84_10350"/>
<evidence type="ECO:0000313" key="3">
    <source>
        <dbReference type="Proteomes" id="UP000034024"/>
    </source>
</evidence>
<feature type="chain" id="PRO_5002517495" evidence="1">
    <location>
        <begin position="19"/>
        <end position="180"/>
    </location>
</feature>
<name>A0A0F7JPX2_9DEIO</name>
<gene>
    <name evidence="2" type="ORF">SY84_10350</name>
</gene>
<proteinExistence type="predicted"/>
<keyword evidence="3" id="KW-1185">Reference proteome</keyword>
<organism evidence="2 3">
    <name type="scientific">Deinococcus soli</name>
    <name type="common">ex Cha et al. 2016</name>
    <dbReference type="NCBI Taxonomy" id="1309411"/>
    <lineage>
        <taxon>Bacteria</taxon>
        <taxon>Thermotogati</taxon>
        <taxon>Deinococcota</taxon>
        <taxon>Deinococci</taxon>
        <taxon>Deinococcales</taxon>
        <taxon>Deinococcaceae</taxon>
        <taxon>Deinococcus</taxon>
    </lineage>
</organism>